<dbReference type="InterPro" id="IPR032710">
    <property type="entry name" value="NTF2-like_dom_sf"/>
</dbReference>
<gene>
    <name evidence="1" type="ORF">HNR15_003271</name>
</gene>
<dbReference type="SUPFAM" id="SSF54427">
    <property type="entry name" value="NTF2-like"/>
    <property type="match status" value="1"/>
</dbReference>
<sequence>MSGTLQDAFRDGDRMLIQSIYRGHIVGAPHSFAVPMATVLHLRGHRIVSDTDYYNLADLLRQSGLPPTWTPPKG</sequence>
<organism evidence="1 2">
    <name type="scientific">Allobranchiibius huperziae</name>
    <dbReference type="NCBI Taxonomy" id="1874116"/>
    <lineage>
        <taxon>Bacteria</taxon>
        <taxon>Bacillati</taxon>
        <taxon>Actinomycetota</taxon>
        <taxon>Actinomycetes</taxon>
        <taxon>Micrococcales</taxon>
        <taxon>Dermacoccaceae</taxon>
        <taxon>Allobranchiibius</taxon>
    </lineage>
</organism>
<dbReference type="AlphaFoldDB" id="A0A853DHS2"/>
<proteinExistence type="predicted"/>
<evidence type="ECO:0000313" key="1">
    <source>
        <dbReference type="EMBL" id="NYJ76308.1"/>
    </source>
</evidence>
<accession>A0A853DHS2</accession>
<dbReference type="Gene3D" id="3.10.450.50">
    <property type="match status" value="1"/>
</dbReference>
<name>A0A853DHS2_9MICO</name>
<reference evidence="1 2" key="1">
    <citation type="submission" date="2020-07" db="EMBL/GenBank/DDBJ databases">
        <title>Sequencing the genomes of 1000 actinobacteria strains.</title>
        <authorList>
            <person name="Klenk H.-P."/>
        </authorList>
    </citation>
    <scope>NUCLEOTIDE SEQUENCE [LARGE SCALE GENOMIC DNA]</scope>
    <source>
        <strain evidence="1 2">DSM 29531</strain>
    </source>
</reference>
<dbReference type="GO" id="GO:0016853">
    <property type="term" value="F:isomerase activity"/>
    <property type="evidence" value="ECO:0007669"/>
    <property type="project" value="UniProtKB-KW"/>
</dbReference>
<evidence type="ECO:0000313" key="2">
    <source>
        <dbReference type="Proteomes" id="UP000571817"/>
    </source>
</evidence>
<protein>
    <submittedName>
        <fullName evidence="1">Ketosteroid isomerase-like protein</fullName>
    </submittedName>
</protein>
<keyword evidence="2" id="KW-1185">Reference proteome</keyword>
<dbReference type="Proteomes" id="UP000571817">
    <property type="component" value="Unassembled WGS sequence"/>
</dbReference>
<dbReference type="EMBL" id="JACCFW010000001">
    <property type="protein sequence ID" value="NYJ76308.1"/>
    <property type="molecule type" value="Genomic_DNA"/>
</dbReference>
<comment type="caution">
    <text evidence="1">The sequence shown here is derived from an EMBL/GenBank/DDBJ whole genome shotgun (WGS) entry which is preliminary data.</text>
</comment>
<keyword evidence="1" id="KW-0413">Isomerase</keyword>